<reference evidence="14 15" key="1">
    <citation type="journal article" date="2016" name="Genome Biol. Evol.">
        <title>Gene Family Evolution Reflects Adaptation to Soil Environmental Stressors in the Genome of the Collembolan Orchesella cincta.</title>
        <authorList>
            <person name="Faddeeva-Vakhrusheva A."/>
            <person name="Derks M.F."/>
            <person name="Anvar S.Y."/>
            <person name="Agamennone V."/>
            <person name="Suring W."/>
            <person name="Smit S."/>
            <person name="van Straalen N.M."/>
            <person name="Roelofs D."/>
        </authorList>
    </citation>
    <scope>NUCLEOTIDE SEQUENCE [LARGE SCALE GENOMIC DNA]</scope>
    <source>
        <tissue evidence="14">Mixed pool</tissue>
    </source>
</reference>
<dbReference type="PANTHER" id="PTHR11893:SF41">
    <property type="entry name" value="INNEXIN INX2"/>
    <property type="match status" value="1"/>
</dbReference>
<dbReference type="PROSITE" id="PS51013">
    <property type="entry name" value="PANNEXIN"/>
    <property type="match status" value="1"/>
</dbReference>
<dbReference type="GO" id="GO:0005886">
    <property type="term" value="C:plasma membrane"/>
    <property type="evidence" value="ECO:0007669"/>
    <property type="project" value="UniProtKB-SubCell"/>
</dbReference>
<dbReference type="InterPro" id="IPR000990">
    <property type="entry name" value="Innexin"/>
</dbReference>
<dbReference type="EMBL" id="LJIJ01000603">
    <property type="protein sequence ID" value="ODM95948.1"/>
    <property type="molecule type" value="Genomic_DNA"/>
</dbReference>
<dbReference type="STRING" id="48709.A0A1D2MSS9"/>
<comment type="caution">
    <text evidence="12">Lacks conserved residue(s) required for the propagation of feature annotation.</text>
</comment>
<feature type="region of interest" description="Disordered" evidence="13">
    <location>
        <begin position="76"/>
        <end position="99"/>
    </location>
</feature>
<evidence type="ECO:0000313" key="15">
    <source>
        <dbReference type="Proteomes" id="UP000094527"/>
    </source>
</evidence>
<organism evidence="14 15">
    <name type="scientific">Orchesella cincta</name>
    <name type="common">Springtail</name>
    <name type="synonym">Podura cincta</name>
    <dbReference type="NCBI Taxonomy" id="48709"/>
    <lineage>
        <taxon>Eukaryota</taxon>
        <taxon>Metazoa</taxon>
        <taxon>Ecdysozoa</taxon>
        <taxon>Arthropoda</taxon>
        <taxon>Hexapoda</taxon>
        <taxon>Collembola</taxon>
        <taxon>Entomobryomorpha</taxon>
        <taxon>Entomobryoidea</taxon>
        <taxon>Orchesellidae</taxon>
        <taxon>Orchesellinae</taxon>
        <taxon>Orchesella</taxon>
    </lineage>
</organism>
<dbReference type="PRINTS" id="PR01262">
    <property type="entry name" value="INNEXIN"/>
</dbReference>
<dbReference type="GO" id="GO:0034220">
    <property type="term" value="P:monoatomic ion transmembrane transport"/>
    <property type="evidence" value="ECO:0007669"/>
    <property type="project" value="UniProtKB-KW"/>
</dbReference>
<dbReference type="Pfam" id="PF00876">
    <property type="entry name" value="Innexin"/>
    <property type="match status" value="1"/>
</dbReference>
<evidence type="ECO:0000256" key="2">
    <source>
        <dbReference type="ARBA" id="ARBA00004651"/>
    </source>
</evidence>
<keyword evidence="6" id="KW-0303">Gap junction</keyword>
<keyword evidence="15" id="KW-1185">Reference proteome</keyword>
<dbReference type="AlphaFoldDB" id="A0A1D2MSS9"/>
<keyword evidence="5 12" id="KW-0812">Transmembrane</keyword>
<keyword evidence="4" id="KW-1003">Cell membrane</keyword>
<keyword evidence="7" id="KW-0965">Cell junction</keyword>
<keyword evidence="8 12" id="KW-1133">Transmembrane helix</keyword>
<keyword evidence="9 12" id="KW-0406">Ion transport</keyword>
<name>A0A1D2MSS9_ORCCI</name>
<protein>
    <recommendedName>
        <fullName evidence="12">Innexin</fullName>
    </recommendedName>
</protein>
<comment type="function">
    <text evidence="12">Structural component of the gap junctions.</text>
</comment>
<evidence type="ECO:0000256" key="9">
    <source>
        <dbReference type="ARBA" id="ARBA00023065"/>
    </source>
</evidence>
<comment type="caution">
    <text evidence="14">The sequence shown here is derived from an EMBL/GenBank/DDBJ whole genome shotgun (WGS) entry which is preliminary data.</text>
</comment>
<dbReference type="GO" id="GO:0005921">
    <property type="term" value="C:gap junction"/>
    <property type="evidence" value="ECO:0007669"/>
    <property type="project" value="UniProtKB-SubCell"/>
</dbReference>
<accession>A0A1D2MSS9</accession>
<proteinExistence type="inferred from homology"/>
<evidence type="ECO:0000256" key="1">
    <source>
        <dbReference type="ARBA" id="ARBA00004610"/>
    </source>
</evidence>
<evidence type="ECO:0000256" key="7">
    <source>
        <dbReference type="ARBA" id="ARBA00022949"/>
    </source>
</evidence>
<comment type="similarity">
    <text evidence="12">Belongs to the pannexin family.</text>
</comment>
<evidence type="ECO:0000256" key="3">
    <source>
        <dbReference type="ARBA" id="ARBA00022448"/>
    </source>
</evidence>
<evidence type="ECO:0000313" key="14">
    <source>
        <dbReference type="EMBL" id="ODM95948.1"/>
    </source>
</evidence>
<gene>
    <name evidence="12" type="primary">inx</name>
    <name evidence="14" type="ORF">Ocin01_10741</name>
</gene>
<evidence type="ECO:0000256" key="5">
    <source>
        <dbReference type="ARBA" id="ARBA00022692"/>
    </source>
</evidence>
<keyword evidence="10 12" id="KW-0472">Membrane</keyword>
<dbReference type="PANTHER" id="PTHR11893">
    <property type="entry name" value="INNEXIN"/>
    <property type="match status" value="1"/>
</dbReference>
<evidence type="ECO:0000256" key="12">
    <source>
        <dbReference type="RuleBase" id="RU010713"/>
    </source>
</evidence>
<evidence type="ECO:0000256" key="4">
    <source>
        <dbReference type="ARBA" id="ARBA00022475"/>
    </source>
</evidence>
<sequence length="464" mass="53626">MTECPADCGSRGGHSHATAGTGKVAGVVIRVANLDEEAVTAEQEGGRGRRSEVEAIIEVDDDELLGKSISSSQAKAQVEEGLKKEHHHTEHTSRQCRRESAPWSVRAESICDIDNNVFRLHYKVTVIILISFSILVNSRQYFGDPIDVNIYKFSDKVVKELREIIHKMFPFLPQHFEPLGLTLELETPFPGIRPKTQGDRENYQRYYQWVGFYIIFQACAFFLPRYLWRYCWEEGRMRAIVSNLQTPIHTDLESVKIRQRLIIDYLYSNVGSHQCYAMKFFICEFLNFVNVTIQILLTDAFLGYEFSTYGNEVFTVWRISEELPENRRDPMSRIFPKVAQCTFKTFGHGGRVSEFHSVCVLPVNILNEKIFIVLWFWYFCLAVISAFSILFRIMTILLPPLRVWLLKRSCREIEDYILGKLFKEIGVGDWFLLSQIGKNLDTLLFSELVKALAYRFGASRKTSV</sequence>
<evidence type="ECO:0000256" key="8">
    <source>
        <dbReference type="ARBA" id="ARBA00022989"/>
    </source>
</evidence>
<feature type="compositionally biased region" description="Basic and acidic residues" evidence="13">
    <location>
        <begin position="77"/>
        <end position="99"/>
    </location>
</feature>
<evidence type="ECO:0000256" key="6">
    <source>
        <dbReference type="ARBA" id="ARBA00022868"/>
    </source>
</evidence>
<dbReference type="GO" id="GO:0005243">
    <property type="term" value="F:gap junction channel activity"/>
    <property type="evidence" value="ECO:0007669"/>
    <property type="project" value="TreeGrafter"/>
</dbReference>
<evidence type="ECO:0000256" key="11">
    <source>
        <dbReference type="ARBA" id="ARBA00023303"/>
    </source>
</evidence>
<dbReference type="OMA" id="RIIKYFM"/>
<keyword evidence="3 12" id="KW-0813">Transport</keyword>
<dbReference type="Proteomes" id="UP000094527">
    <property type="component" value="Unassembled WGS sequence"/>
</dbReference>
<evidence type="ECO:0000256" key="10">
    <source>
        <dbReference type="ARBA" id="ARBA00023136"/>
    </source>
</evidence>
<comment type="subcellular location">
    <subcellularLocation>
        <location evidence="1">Cell junction</location>
        <location evidence="1">Gap junction</location>
    </subcellularLocation>
    <subcellularLocation>
        <location evidence="2 12">Cell membrane</location>
        <topology evidence="2 12">Multi-pass membrane protein</topology>
    </subcellularLocation>
</comment>
<evidence type="ECO:0000256" key="13">
    <source>
        <dbReference type="SAM" id="MobiDB-lite"/>
    </source>
</evidence>
<feature type="transmembrane region" description="Helical" evidence="12">
    <location>
        <begin position="375"/>
        <end position="398"/>
    </location>
</feature>
<feature type="transmembrane region" description="Helical" evidence="12">
    <location>
        <begin position="206"/>
        <end position="228"/>
    </location>
</feature>
<dbReference type="GO" id="GO:0007602">
    <property type="term" value="P:phototransduction"/>
    <property type="evidence" value="ECO:0007669"/>
    <property type="project" value="TreeGrafter"/>
</dbReference>
<dbReference type="OrthoDB" id="5867527at2759"/>
<keyword evidence="11 12" id="KW-0407">Ion channel</keyword>